<accession>A0A562JRB6</accession>
<dbReference type="GeneID" id="65404318"/>
<protein>
    <submittedName>
        <fullName evidence="1">Uncharacterized protein</fullName>
    </submittedName>
</protein>
<dbReference type="EMBL" id="VLKI01000008">
    <property type="protein sequence ID" value="TWH85737.1"/>
    <property type="molecule type" value="Genomic_DNA"/>
</dbReference>
<evidence type="ECO:0000313" key="2">
    <source>
        <dbReference type="Proteomes" id="UP000318667"/>
    </source>
</evidence>
<reference evidence="1 2" key="1">
    <citation type="journal article" date="2015" name="Stand. Genomic Sci.">
        <title>Genomic Encyclopedia of Bacterial and Archaeal Type Strains, Phase III: the genomes of soil and plant-associated and newly described type strains.</title>
        <authorList>
            <person name="Whitman W.B."/>
            <person name="Woyke T."/>
            <person name="Klenk H.P."/>
            <person name="Zhou Y."/>
            <person name="Lilburn T.G."/>
            <person name="Beck B.J."/>
            <person name="De Vos P."/>
            <person name="Vandamme P."/>
            <person name="Eisen J.A."/>
            <person name="Garrity G."/>
            <person name="Hugenholtz P."/>
            <person name="Kyrpides N.C."/>
        </authorList>
    </citation>
    <scope>NUCLEOTIDE SEQUENCE [LARGE SCALE GENOMIC DNA]</scope>
    <source>
        <strain evidence="1 2">CGMCC 1.10115</strain>
    </source>
</reference>
<gene>
    <name evidence="1" type="ORF">IQ19_03162</name>
</gene>
<dbReference type="AlphaFoldDB" id="A0A562JRB6"/>
<sequence>MNKSLVKILVKAKELNKWVPARFLAKYGIQNVNLLKLEDADLILTKRSKSEGLLLKLTLKGYYYFNK</sequence>
<keyword evidence="2" id="KW-1185">Reference proteome</keyword>
<evidence type="ECO:0000313" key="1">
    <source>
        <dbReference type="EMBL" id="TWH85737.1"/>
    </source>
</evidence>
<organism evidence="1 2">
    <name type="scientific">Cytobacillus oceanisediminis</name>
    <dbReference type="NCBI Taxonomy" id="665099"/>
    <lineage>
        <taxon>Bacteria</taxon>
        <taxon>Bacillati</taxon>
        <taxon>Bacillota</taxon>
        <taxon>Bacilli</taxon>
        <taxon>Bacillales</taxon>
        <taxon>Bacillaceae</taxon>
        <taxon>Cytobacillus</taxon>
    </lineage>
</organism>
<dbReference type="RefSeq" id="WP_144543249.1">
    <property type="nucleotide sequence ID" value="NZ_CBCSDC010000005.1"/>
</dbReference>
<comment type="caution">
    <text evidence="1">The sequence shown here is derived from an EMBL/GenBank/DDBJ whole genome shotgun (WGS) entry which is preliminary data.</text>
</comment>
<proteinExistence type="predicted"/>
<dbReference type="Proteomes" id="UP000318667">
    <property type="component" value="Unassembled WGS sequence"/>
</dbReference>
<dbReference type="OrthoDB" id="2905297at2"/>
<name>A0A562JRB6_9BACI</name>